<dbReference type="InterPro" id="IPR008792">
    <property type="entry name" value="PQQD"/>
</dbReference>
<dbReference type="Pfam" id="PF05402">
    <property type="entry name" value="PqqD"/>
    <property type="match status" value="1"/>
</dbReference>
<accession>A0A075G497</accession>
<dbReference type="InterPro" id="IPR034904">
    <property type="entry name" value="FSCA_dom_sf"/>
</dbReference>
<dbReference type="PANTHER" id="PTHR42831">
    <property type="entry name" value="FE-S PROTEIN MATURATION AUXILIARY FACTOR YITW"/>
    <property type="match status" value="1"/>
</dbReference>
<evidence type="ECO:0000259" key="1">
    <source>
        <dbReference type="Pfam" id="PF01883"/>
    </source>
</evidence>
<dbReference type="EMBL" id="KF900484">
    <property type="protein sequence ID" value="AIE96612.1"/>
    <property type="molecule type" value="Genomic_DNA"/>
</dbReference>
<name>A0A075G497_9ARCH</name>
<dbReference type="Gene3D" id="3.30.300.130">
    <property type="entry name" value="Fe-S cluster assembly (FSCA)"/>
    <property type="match status" value="1"/>
</dbReference>
<dbReference type="InterPro" id="IPR052339">
    <property type="entry name" value="Fe-S_Maturation_MIP18"/>
</dbReference>
<protein>
    <submittedName>
        <fullName evidence="2">Putative metal-sulfur cluster biosynthetic enzyme</fullName>
    </submittedName>
</protein>
<dbReference type="Gene3D" id="1.10.10.1150">
    <property type="entry name" value="Coenzyme PQQ synthesis protein D (PqqD)"/>
    <property type="match status" value="1"/>
</dbReference>
<feature type="domain" description="MIP18 family-like" evidence="1">
    <location>
        <begin position="6"/>
        <end position="78"/>
    </location>
</feature>
<dbReference type="InterPro" id="IPR002744">
    <property type="entry name" value="MIP18-like"/>
</dbReference>
<dbReference type="InterPro" id="IPR041881">
    <property type="entry name" value="PqqD_sf"/>
</dbReference>
<dbReference type="SUPFAM" id="SSF117916">
    <property type="entry name" value="Fe-S cluster assembly (FSCA) domain-like"/>
    <property type="match status" value="1"/>
</dbReference>
<sequence length="215" mass="23933">MSVITEEQVRASLKQCMDPEVPLSIVDMGLIYGIDVSENNDVHIKMTMTTKGCPLHDTMVDDVTRYAKKVPGVNNVQVDIVWDPPWSMDKMSDEAKAKMKGLGNESTPAPINYETALPQGAGKMVKQEDGSMMLANEHDQGFMVNQAIIDFWRSCNGERKVTELVDLFAQQTGLQRSQVEKEVMQLLKQLHEGGLLVISNQTDSPNVDFKKSTSD</sequence>
<organism evidence="2">
    <name type="scientific">uncultured marine thaumarchaeote AD1000_82_B05</name>
    <dbReference type="NCBI Taxonomy" id="1455944"/>
    <lineage>
        <taxon>Archaea</taxon>
        <taxon>Nitrososphaerota</taxon>
        <taxon>environmental samples</taxon>
    </lineage>
</organism>
<reference evidence="2" key="1">
    <citation type="journal article" date="2014" name="Genome Biol. Evol.">
        <title>Pangenome evidence for extensive interdomain horizontal transfer affecting lineage core and shell genes in uncultured planktonic thaumarchaeota and euryarchaeota.</title>
        <authorList>
            <person name="Deschamps P."/>
            <person name="Zivanovic Y."/>
            <person name="Moreira D."/>
            <person name="Rodriguez-Valera F."/>
            <person name="Lopez-Garcia P."/>
        </authorList>
    </citation>
    <scope>NUCLEOTIDE SEQUENCE</scope>
</reference>
<dbReference type="PANTHER" id="PTHR42831:SF1">
    <property type="entry name" value="FE-S PROTEIN MATURATION AUXILIARY FACTOR YITW"/>
    <property type="match status" value="1"/>
</dbReference>
<evidence type="ECO:0000313" key="2">
    <source>
        <dbReference type="EMBL" id="AIE96612.1"/>
    </source>
</evidence>
<proteinExistence type="predicted"/>
<dbReference type="AlphaFoldDB" id="A0A075G497"/>
<dbReference type="Pfam" id="PF01883">
    <property type="entry name" value="FeS_assembly_P"/>
    <property type="match status" value="1"/>
</dbReference>